<evidence type="ECO:0008006" key="4">
    <source>
        <dbReference type="Google" id="ProtNLM"/>
    </source>
</evidence>
<keyword evidence="1" id="KW-0732">Signal</keyword>
<organism evidence="2 3">
    <name type="scientific">Actinomadura bangladeshensis</name>
    <dbReference type="NCBI Taxonomy" id="453573"/>
    <lineage>
        <taxon>Bacteria</taxon>
        <taxon>Bacillati</taxon>
        <taxon>Actinomycetota</taxon>
        <taxon>Actinomycetes</taxon>
        <taxon>Streptosporangiales</taxon>
        <taxon>Thermomonosporaceae</taxon>
        <taxon>Actinomadura</taxon>
    </lineage>
</organism>
<proteinExistence type="predicted"/>
<sequence>MRAISRTLLPALGASALLVAGAGAALATTISSGGAPYNGDVTVTNINATKLSGNSAFGTITSTCTNVALGATVASDGSGGTLNSVSLASCTNNYGGTDTYSVSGLPASGATATYDSSHTNDRDGYLSVAANPNVDVRASLNLVNLGMSGVCHYALSAGVTIDLFNNDNANRPAPANGHSQGTLTGQQLQLASNPENAWWCPSVASGNGTYQVVADPSGADLVIDA</sequence>
<feature type="chain" id="PRO_5026933088" description="Tat pathway signal sequence domain protein" evidence="1">
    <location>
        <begin position="28"/>
        <end position="225"/>
    </location>
</feature>
<protein>
    <recommendedName>
        <fullName evidence="4">Tat pathway signal sequence domain protein</fullName>
    </recommendedName>
</protein>
<accession>A0A6L9Q9Q3</accession>
<name>A0A6L9Q9Q3_9ACTN</name>
<comment type="caution">
    <text evidence="2">The sequence shown here is derived from an EMBL/GenBank/DDBJ whole genome shotgun (WGS) entry which is preliminary data.</text>
</comment>
<feature type="signal peptide" evidence="1">
    <location>
        <begin position="1"/>
        <end position="27"/>
    </location>
</feature>
<gene>
    <name evidence="2" type="ORF">G3I70_04545</name>
</gene>
<dbReference type="Proteomes" id="UP000475532">
    <property type="component" value="Unassembled WGS sequence"/>
</dbReference>
<evidence type="ECO:0000313" key="2">
    <source>
        <dbReference type="EMBL" id="NEA21768.1"/>
    </source>
</evidence>
<dbReference type="EMBL" id="JAAGLI010000113">
    <property type="protein sequence ID" value="NEA21768.1"/>
    <property type="molecule type" value="Genomic_DNA"/>
</dbReference>
<reference evidence="2 3" key="1">
    <citation type="submission" date="2020-01" db="EMBL/GenBank/DDBJ databases">
        <title>Insect and environment-associated Actinomycetes.</title>
        <authorList>
            <person name="Currrie C."/>
            <person name="Chevrette M."/>
            <person name="Carlson C."/>
            <person name="Stubbendieck R."/>
            <person name="Wendt-Pienkowski E."/>
        </authorList>
    </citation>
    <scope>NUCLEOTIDE SEQUENCE [LARGE SCALE GENOMIC DNA]</scope>
    <source>
        <strain evidence="2 3">SID10258</strain>
    </source>
</reference>
<dbReference type="RefSeq" id="WP_163053374.1">
    <property type="nucleotide sequence ID" value="NZ_JAAGLI010000113.1"/>
</dbReference>
<evidence type="ECO:0000313" key="3">
    <source>
        <dbReference type="Proteomes" id="UP000475532"/>
    </source>
</evidence>
<evidence type="ECO:0000256" key="1">
    <source>
        <dbReference type="SAM" id="SignalP"/>
    </source>
</evidence>
<dbReference type="AlphaFoldDB" id="A0A6L9Q9Q3"/>